<evidence type="ECO:0000256" key="1">
    <source>
        <dbReference type="ARBA" id="ARBA00004123"/>
    </source>
</evidence>
<name>A0A0D2DY93_9EURO</name>
<comment type="subcellular location">
    <subcellularLocation>
        <location evidence="1">Nucleus</location>
    </subcellularLocation>
</comment>
<evidence type="ECO:0000313" key="11">
    <source>
        <dbReference type="Proteomes" id="UP000053342"/>
    </source>
</evidence>
<dbReference type="InterPro" id="IPR007219">
    <property type="entry name" value="XnlR_reg_dom"/>
</dbReference>
<feature type="region of interest" description="Disordered" evidence="8">
    <location>
        <begin position="545"/>
        <end position="690"/>
    </location>
</feature>
<dbReference type="OrthoDB" id="194468at2759"/>
<dbReference type="SMART" id="SM00906">
    <property type="entry name" value="Fungal_trans"/>
    <property type="match status" value="1"/>
</dbReference>
<reference evidence="10 11" key="1">
    <citation type="submission" date="2015-01" db="EMBL/GenBank/DDBJ databases">
        <title>The Genome Sequence of Exophiala oligosperma CBS72588.</title>
        <authorList>
            <consortium name="The Broad Institute Genomics Platform"/>
            <person name="Cuomo C."/>
            <person name="de Hoog S."/>
            <person name="Gorbushina A."/>
            <person name="Stielow B."/>
            <person name="Teixiera M."/>
            <person name="Abouelleil A."/>
            <person name="Chapman S.B."/>
            <person name="Priest M."/>
            <person name="Young S.K."/>
            <person name="Wortman J."/>
            <person name="Nusbaum C."/>
            <person name="Birren B."/>
        </authorList>
    </citation>
    <scope>NUCLEOTIDE SEQUENCE [LARGE SCALE GENOMIC DNA]</scope>
    <source>
        <strain evidence="10 11">CBS 72588</strain>
    </source>
</reference>
<feature type="domain" description="Xylanolytic transcriptional activator regulatory" evidence="9">
    <location>
        <begin position="195"/>
        <end position="278"/>
    </location>
</feature>
<sequence>MSAPWKFSRWAEKSFYSSFSNAPTSTTADFPAETLMSTLTQPQQQSQVSDAAGDPSNGLEFPIDDPRSVRPLRDLKAIPVHVANRLFGEYVNRILLIYPAFRPDELWSLFDVVLAEPREATEADDFALYIVTMVLAISVMSNKSYSPPKAYSTSLKLYRYALERQHNFGTSSIQNIQSLVLLIQYCYLMPSAGNPGLLSSAVMRMALDLKLHLDDHDENEDHSAGSNITGRSFTATSRRLLFWTVYVLDRSVSFTLHQRLGIAEQFIGVQAPGCEDCLQTPNNEAQQPQPSDRITSPGRIAIEFVRVVRLRQLQSEIFQVRFMGHKSSRAITEDEWVGLIEKRAMDWLHQLKNTGRHDGESQDALAGDAEGDEYEPGWGLVGYYQALLLLYRPCPVEPEPSEVKLVKCFEAALKLGATTFDYLKKGRLLLPWHGTNQCMQAALVLLFAIKRARRRLVEEKGTAEILQSITLFTTLFAFLSQSWSEAVKFGALYEKLQGEIVRELLRPWDRLPAQSSSLSRPASLRLETLIMPQRTSEYHILPSSEEFPRTQEPAGAVEPARHRHEDSTEMPLIEVSTPRRVEDRTNSGNSDMPNGQWSGAKSPAAASFDYGSHPLQSNSGVSNAFPIPESYQGSQHGAGHPRGPPNPRSTMSRSTIENWTSSHSITSDPNFTHAAQVPHEPNHHHRSTTSIWSSASDTLLAVPAGLGSAYQALPPGDYETEVRHGNGMHALAQREPSLDGSTMRYVRTEDSERTFDNAFGNELTCVGNVNPRLETSPGPEGRLTGDDGPIPFAPTVASSGSVNIFDWTNAFIAGASESPQDLLEGELGEYSSMWLL</sequence>
<dbReference type="CDD" id="cd12148">
    <property type="entry name" value="fungal_TF_MHR"/>
    <property type="match status" value="1"/>
</dbReference>
<evidence type="ECO:0000256" key="6">
    <source>
        <dbReference type="ARBA" id="ARBA00023163"/>
    </source>
</evidence>
<dbReference type="EMBL" id="KN847332">
    <property type="protein sequence ID" value="KIW47570.1"/>
    <property type="molecule type" value="Genomic_DNA"/>
</dbReference>
<evidence type="ECO:0000256" key="4">
    <source>
        <dbReference type="ARBA" id="ARBA00023015"/>
    </source>
</evidence>
<keyword evidence="11" id="KW-1185">Reference proteome</keyword>
<organism evidence="10 11">
    <name type="scientific">Exophiala oligosperma</name>
    <dbReference type="NCBI Taxonomy" id="215243"/>
    <lineage>
        <taxon>Eukaryota</taxon>
        <taxon>Fungi</taxon>
        <taxon>Dikarya</taxon>
        <taxon>Ascomycota</taxon>
        <taxon>Pezizomycotina</taxon>
        <taxon>Eurotiomycetes</taxon>
        <taxon>Chaetothyriomycetidae</taxon>
        <taxon>Chaetothyriales</taxon>
        <taxon>Herpotrichiellaceae</taxon>
        <taxon>Exophiala</taxon>
    </lineage>
</organism>
<evidence type="ECO:0000256" key="8">
    <source>
        <dbReference type="SAM" id="MobiDB-lite"/>
    </source>
</evidence>
<dbReference type="RefSeq" id="XP_016267786.1">
    <property type="nucleotide sequence ID" value="XM_016400733.1"/>
</dbReference>
<keyword evidence="6" id="KW-0804">Transcription</keyword>
<keyword evidence="3" id="KW-0862">Zinc</keyword>
<protein>
    <recommendedName>
        <fullName evidence="9">Xylanolytic transcriptional activator regulatory domain-containing protein</fullName>
    </recommendedName>
</protein>
<evidence type="ECO:0000256" key="7">
    <source>
        <dbReference type="ARBA" id="ARBA00023242"/>
    </source>
</evidence>
<dbReference type="GO" id="GO:0000981">
    <property type="term" value="F:DNA-binding transcription factor activity, RNA polymerase II-specific"/>
    <property type="evidence" value="ECO:0007669"/>
    <property type="project" value="TreeGrafter"/>
</dbReference>
<dbReference type="GO" id="GO:0043565">
    <property type="term" value="F:sequence-specific DNA binding"/>
    <property type="evidence" value="ECO:0007669"/>
    <property type="project" value="TreeGrafter"/>
</dbReference>
<evidence type="ECO:0000256" key="2">
    <source>
        <dbReference type="ARBA" id="ARBA00022723"/>
    </source>
</evidence>
<dbReference type="AlphaFoldDB" id="A0A0D2DY93"/>
<keyword evidence="2" id="KW-0479">Metal-binding</keyword>
<dbReference type="PANTHER" id="PTHR47782">
    <property type="entry name" value="ZN(II)2CYS6 TRANSCRIPTION FACTOR (EUROFUNG)-RELATED"/>
    <property type="match status" value="1"/>
</dbReference>
<proteinExistence type="predicted"/>
<keyword evidence="7" id="KW-0539">Nucleus</keyword>
<dbReference type="HOGENOM" id="CLU_339804_0_0_1"/>
<dbReference type="VEuPathDB" id="FungiDB:PV06_00258"/>
<feature type="compositionally biased region" description="Polar residues" evidence="8">
    <location>
        <begin position="648"/>
        <end position="670"/>
    </location>
</feature>
<dbReference type="Pfam" id="PF04082">
    <property type="entry name" value="Fungal_trans"/>
    <property type="match status" value="1"/>
</dbReference>
<dbReference type="GO" id="GO:0006351">
    <property type="term" value="P:DNA-templated transcription"/>
    <property type="evidence" value="ECO:0007669"/>
    <property type="project" value="InterPro"/>
</dbReference>
<dbReference type="InterPro" id="IPR052202">
    <property type="entry name" value="Yeast_MetPath_Reg"/>
</dbReference>
<keyword evidence="4" id="KW-0805">Transcription regulation</keyword>
<dbReference type="Proteomes" id="UP000053342">
    <property type="component" value="Unassembled WGS sequence"/>
</dbReference>
<feature type="compositionally biased region" description="Polar residues" evidence="8">
    <location>
        <begin position="586"/>
        <end position="599"/>
    </location>
</feature>
<dbReference type="GO" id="GO:0045944">
    <property type="term" value="P:positive regulation of transcription by RNA polymerase II"/>
    <property type="evidence" value="ECO:0007669"/>
    <property type="project" value="TreeGrafter"/>
</dbReference>
<accession>A0A0D2DY93</accession>
<dbReference type="GO" id="GO:0008270">
    <property type="term" value="F:zinc ion binding"/>
    <property type="evidence" value="ECO:0007669"/>
    <property type="project" value="InterPro"/>
</dbReference>
<dbReference type="GO" id="GO:0005634">
    <property type="term" value="C:nucleus"/>
    <property type="evidence" value="ECO:0007669"/>
    <property type="project" value="UniProtKB-SubCell"/>
</dbReference>
<feature type="region of interest" description="Disordered" evidence="8">
    <location>
        <begin position="39"/>
        <end position="60"/>
    </location>
</feature>
<evidence type="ECO:0000259" key="9">
    <source>
        <dbReference type="SMART" id="SM00906"/>
    </source>
</evidence>
<evidence type="ECO:0000256" key="5">
    <source>
        <dbReference type="ARBA" id="ARBA00023125"/>
    </source>
</evidence>
<dbReference type="GeneID" id="27352332"/>
<keyword evidence="5" id="KW-0238">DNA-binding</keyword>
<dbReference type="PANTHER" id="PTHR47782:SF12">
    <property type="entry name" value="ZN(II)2CYS6 TRANSCRIPTION FACTOR (EUROFUNG)"/>
    <property type="match status" value="1"/>
</dbReference>
<evidence type="ECO:0000256" key="3">
    <source>
        <dbReference type="ARBA" id="ARBA00022833"/>
    </source>
</evidence>
<evidence type="ECO:0000313" key="10">
    <source>
        <dbReference type="EMBL" id="KIW47570.1"/>
    </source>
</evidence>
<feature type="compositionally biased region" description="Polar residues" evidence="8">
    <location>
        <begin position="39"/>
        <end position="49"/>
    </location>
</feature>
<gene>
    <name evidence="10" type="ORF">PV06_00258</name>
</gene>